<dbReference type="EMBL" id="JAGPNL010000003">
    <property type="protein sequence ID" value="MBQ0827490.1"/>
    <property type="molecule type" value="Genomic_DNA"/>
</dbReference>
<dbReference type="SUPFAM" id="SSF55961">
    <property type="entry name" value="Bet v1-like"/>
    <property type="match status" value="1"/>
</dbReference>
<reference evidence="1" key="1">
    <citation type="submission" date="2021-04" db="EMBL/GenBank/DDBJ databases">
        <title>Genome seq and assembly of Streptomyces sp. RG38.</title>
        <authorList>
            <person name="Chhetri G."/>
        </authorList>
    </citation>
    <scope>NUCLEOTIDE SEQUENCE</scope>
    <source>
        <strain evidence="1">RG38</strain>
    </source>
</reference>
<evidence type="ECO:0000313" key="2">
    <source>
        <dbReference type="Proteomes" id="UP000677875"/>
    </source>
</evidence>
<sequence>MSSLAVTATSHSSAPAALVYAALLDAESWPAWTSYYEVQWELPAGVERPARVDDLRTIRSRLGRVCCRERIVELVPDQRFSYEQAAGLFASHRGSVDLARAPHGGTNITWSATYQHALPLLGTLRRRRLQVLVHDLASYANSIVSRKS</sequence>
<name>A0A940XFI5_9ACTN</name>
<protein>
    <submittedName>
        <fullName evidence="1">SRPBCC family protein</fullName>
    </submittedName>
</protein>
<dbReference type="Pfam" id="PF10604">
    <property type="entry name" value="Polyketide_cyc2"/>
    <property type="match status" value="1"/>
</dbReference>
<accession>A0A940XFI5</accession>
<dbReference type="Proteomes" id="UP000677875">
    <property type="component" value="Unassembled WGS sequence"/>
</dbReference>
<dbReference type="InterPro" id="IPR019587">
    <property type="entry name" value="Polyketide_cyclase/dehydratase"/>
</dbReference>
<dbReference type="InterPro" id="IPR023393">
    <property type="entry name" value="START-like_dom_sf"/>
</dbReference>
<dbReference type="AlphaFoldDB" id="A0A940XFI5"/>
<evidence type="ECO:0000313" key="1">
    <source>
        <dbReference type="EMBL" id="MBQ0827490.1"/>
    </source>
</evidence>
<proteinExistence type="predicted"/>
<dbReference type="Gene3D" id="3.30.530.20">
    <property type="match status" value="1"/>
</dbReference>
<gene>
    <name evidence="1" type="ORF">J5Y05_13360</name>
</gene>
<comment type="caution">
    <text evidence="1">The sequence shown here is derived from an EMBL/GenBank/DDBJ whole genome shotgun (WGS) entry which is preliminary data.</text>
</comment>
<keyword evidence="2" id="KW-1185">Reference proteome</keyword>
<organism evidence="1 2">
    <name type="scientific">Streptomyces tagetis</name>
    <dbReference type="NCBI Taxonomy" id="2820809"/>
    <lineage>
        <taxon>Bacteria</taxon>
        <taxon>Bacillati</taxon>
        <taxon>Actinomycetota</taxon>
        <taxon>Actinomycetes</taxon>
        <taxon>Kitasatosporales</taxon>
        <taxon>Streptomycetaceae</taxon>
        <taxon>Streptomyces</taxon>
    </lineage>
</organism>
<dbReference type="RefSeq" id="WP_210871922.1">
    <property type="nucleotide sequence ID" value="NZ_JAGPNL010000003.1"/>
</dbReference>